<protein>
    <recommendedName>
        <fullName evidence="1">DUF4283 domain-containing protein</fullName>
    </recommendedName>
</protein>
<gene>
    <name evidence="2" type="ORF">EPI10_030296</name>
</gene>
<feature type="domain" description="DUF4283" evidence="1">
    <location>
        <begin position="3"/>
        <end position="40"/>
    </location>
</feature>
<evidence type="ECO:0000259" key="1">
    <source>
        <dbReference type="Pfam" id="PF14111"/>
    </source>
</evidence>
<name>A0A5B6WY36_9ROSI</name>
<dbReference type="Pfam" id="PF14111">
    <property type="entry name" value="DUF4283"/>
    <property type="match status" value="1"/>
</dbReference>
<dbReference type="AlphaFoldDB" id="A0A5B6WY36"/>
<keyword evidence="3" id="KW-1185">Reference proteome</keyword>
<evidence type="ECO:0000313" key="2">
    <source>
        <dbReference type="EMBL" id="KAA3486378.1"/>
    </source>
</evidence>
<dbReference type="EMBL" id="SMMG02000001">
    <property type="protein sequence ID" value="KAA3486378.1"/>
    <property type="molecule type" value="Genomic_DNA"/>
</dbReference>
<organism evidence="2 3">
    <name type="scientific">Gossypium australe</name>
    <dbReference type="NCBI Taxonomy" id="47621"/>
    <lineage>
        <taxon>Eukaryota</taxon>
        <taxon>Viridiplantae</taxon>
        <taxon>Streptophyta</taxon>
        <taxon>Embryophyta</taxon>
        <taxon>Tracheophyta</taxon>
        <taxon>Spermatophyta</taxon>
        <taxon>Magnoliopsida</taxon>
        <taxon>eudicotyledons</taxon>
        <taxon>Gunneridae</taxon>
        <taxon>Pentapetalae</taxon>
        <taxon>rosids</taxon>
        <taxon>malvids</taxon>
        <taxon>Malvales</taxon>
        <taxon>Malvaceae</taxon>
        <taxon>Malvoideae</taxon>
        <taxon>Gossypium</taxon>
    </lineage>
</organism>
<comment type="caution">
    <text evidence="2">The sequence shown here is derived from an EMBL/GenBank/DDBJ whole genome shotgun (WGS) entry which is preliminary data.</text>
</comment>
<dbReference type="Proteomes" id="UP000325315">
    <property type="component" value="Unassembled WGS sequence"/>
</dbReference>
<reference evidence="3" key="1">
    <citation type="journal article" date="2019" name="Plant Biotechnol. J.">
        <title>Genome sequencing of the Australian wild diploid species Gossypium australe highlights disease resistance and delayed gland morphogenesis.</title>
        <authorList>
            <person name="Cai Y."/>
            <person name="Cai X."/>
            <person name="Wang Q."/>
            <person name="Wang P."/>
            <person name="Zhang Y."/>
            <person name="Cai C."/>
            <person name="Xu Y."/>
            <person name="Wang K."/>
            <person name="Zhou Z."/>
            <person name="Wang C."/>
            <person name="Geng S."/>
            <person name="Li B."/>
            <person name="Dong Q."/>
            <person name="Hou Y."/>
            <person name="Wang H."/>
            <person name="Ai P."/>
            <person name="Liu Z."/>
            <person name="Yi F."/>
            <person name="Sun M."/>
            <person name="An G."/>
            <person name="Cheng J."/>
            <person name="Zhang Y."/>
            <person name="Shi Q."/>
            <person name="Xie Y."/>
            <person name="Shi X."/>
            <person name="Chang Y."/>
            <person name="Huang F."/>
            <person name="Chen Y."/>
            <person name="Hong S."/>
            <person name="Mi L."/>
            <person name="Sun Q."/>
            <person name="Zhang L."/>
            <person name="Zhou B."/>
            <person name="Peng R."/>
            <person name="Zhang X."/>
            <person name="Liu F."/>
        </authorList>
    </citation>
    <scope>NUCLEOTIDE SEQUENCE [LARGE SCALE GENOMIC DNA]</scope>
    <source>
        <strain evidence="3">cv. PA1801</strain>
    </source>
</reference>
<dbReference type="InterPro" id="IPR025558">
    <property type="entry name" value="DUF4283"/>
</dbReference>
<accession>A0A5B6WY36</accession>
<sequence length="67" mass="8047">MDVENDYFLVKFKNSEDYERVLCHDPWVYNHKPWILIQLSRIQARLWHGSDFPGYLDICISGKSCKK</sequence>
<evidence type="ECO:0000313" key="3">
    <source>
        <dbReference type="Proteomes" id="UP000325315"/>
    </source>
</evidence>
<dbReference type="OrthoDB" id="1751344at2759"/>
<proteinExistence type="predicted"/>